<gene>
    <name evidence="1" type="ORF">DPMN_040748</name>
</gene>
<organism evidence="1 2">
    <name type="scientific">Dreissena polymorpha</name>
    <name type="common">Zebra mussel</name>
    <name type="synonym">Mytilus polymorpha</name>
    <dbReference type="NCBI Taxonomy" id="45954"/>
    <lineage>
        <taxon>Eukaryota</taxon>
        <taxon>Metazoa</taxon>
        <taxon>Spiralia</taxon>
        <taxon>Lophotrochozoa</taxon>
        <taxon>Mollusca</taxon>
        <taxon>Bivalvia</taxon>
        <taxon>Autobranchia</taxon>
        <taxon>Heteroconchia</taxon>
        <taxon>Euheterodonta</taxon>
        <taxon>Imparidentia</taxon>
        <taxon>Neoheterodontei</taxon>
        <taxon>Myida</taxon>
        <taxon>Dreissenoidea</taxon>
        <taxon>Dreissenidae</taxon>
        <taxon>Dreissena</taxon>
    </lineage>
</organism>
<accession>A0A9D4CXB2</accession>
<evidence type="ECO:0000313" key="1">
    <source>
        <dbReference type="EMBL" id="KAH3734309.1"/>
    </source>
</evidence>
<reference evidence="1" key="1">
    <citation type="journal article" date="2019" name="bioRxiv">
        <title>The Genome of the Zebra Mussel, Dreissena polymorpha: A Resource for Invasive Species Research.</title>
        <authorList>
            <person name="McCartney M.A."/>
            <person name="Auch B."/>
            <person name="Kono T."/>
            <person name="Mallez S."/>
            <person name="Zhang Y."/>
            <person name="Obille A."/>
            <person name="Becker A."/>
            <person name="Abrahante J.E."/>
            <person name="Garbe J."/>
            <person name="Badalamenti J.P."/>
            <person name="Herman A."/>
            <person name="Mangelson H."/>
            <person name="Liachko I."/>
            <person name="Sullivan S."/>
            <person name="Sone E.D."/>
            <person name="Koren S."/>
            <person name="Silverstein K.A.T."/>
            <person name="Beckman K.B."/>
            <person name="Gohl D.M."/>
        </authorList>
    </citation>
    <scope>NUCLEOTIDE SEQUENCE</scope>
    <source>
        <strain evidence="1">Duluth1</strain>
        <tissue evidence="1">Whole animal</tissue>
    </source>
</reference>
<name>A0A9D4CXB2_DREPO</name>
<keyword evidence="2" id="KW-1185">Reference proteome</keyword>
<dbReference type="EMBL" id="JAIWYP010000011">
    <property type="protein sequence ID" value="KAH3734309.1"/>
    <property type="molecule type" value="Genomic_DNA"/>
</dbReference>
<reference evidence="1" key="2">
    <citation type="submission" date="2020-11" db="EMBL/GenBank/DDBJ databases">
        <authorList>
            <person name="McCartney M.A."/>
            <person name="Auch B."/>
            <person name="Kono T."/>
            <person name="Mallez S."/>
            <person name="Becker A."/>
            <person name="Gohl D.M."/>
            <person name="Silverstein K.A.T."/>
            <person name="Koren S."/>
            <person name="Bechman K.B."/>
            <person name="Herman A."/>
            <person name="Abrahante J.E."/>
            <person name="Garbe J."/>
        </authorList>
    </citation>
    <scope>NUCLEOTIDE SEQUENCE</scope>
    <source>
        <strain evidence="1">Duluth1</strain>
        <tissue evidence="1">Whole animal</tissue>
    </source>
</reference>
<comment type="caution">
    <text evidence="1">The sequence shown here is derived from an EMBL/GenBank/DDBJ whole genome shotgun (WGS) entry which is preliminary data.</text>
</comment>
<sequence>MGGNRSEFQYRTNLISQKSGGFWINVSTKKTKIIVDSTNDIPIHGMKLEEVTSFKYLAVSLSTHDTGIAEVRIIIAKTTAAIHIANSCPTKCRLYKSLIVAIILYRLRHGRFTWTHNARHGPLNTRVSRDFCASPA</sequence>
<proteinExistence type="predicted"/>
<dbReference type="Proteomes" id="UP000828390">
    <property type="component" value="Unassembled WGS sequence"/>
</dbReference>
<dbReference type="AlphaFoldDB" id="A0A9D4CXB2"/>
<evidence type="ECO:0000313" key="2">
    <source>
        <dbReference type="Proteomes" id="UP000828390"/>
    </source>
</evidence>
<protein>
    <submittedName>
        <fullName evidence="1">Uncharacterized protein</fullName>
    </submittedName>
</protein>